<dbReference type="AlphaFoldDB" id="A0A1J4MYF8"/>
<proteinExistence type="predicted"/>
<keyword evidence="3" id="KW-1185">Reference proteome</keyword>
<comment type="caution">
    <text evidence="2">The sequence shown here is derived from an EMBL/GenBank/DDBJ whole genome shotgun (WGS) entry which is preliminary data.</text>
</comment>
<dbReference type="OrthoDB" id="32458at2"/>
<dbReference type="SUPFAM" id="SSF159888">
    <property type="entry name" value="YdhG-like"/>
    <property type="match status" value="1"/>
</dbReference>
<evidence type="ECO:0000256" key="1">
    <source>
        <dbReference type="SAM" id="MobiDB-lite"/>
    </source>
</evidence>
<evidence type="ECO:0000313" key="2">
    <source>
        <dbReference type="EMBL" id="OIJ24388.1"/>
    </source>
</evidence>
<accession>A0A1J4MYF8</accession>
<reference evidence="2" key="1">
    <citation type="submission" date="2016-10" db="EMBL/GenBank/DDBJ databases">
        <title>Draft Genome Sequence of Nocardioides luteus Strain BAFB, an Alkane-Degrading Bacterium Isolated from JP-7 Polluted Soil.</title>
        <authorList>
            <person name="Brown L."/>
            <person name="Ruiz O.N."/>
            <person name="Gunasekera T."/>
        </authorList>
    </citation>
    <scope>NUCLEOTIDE SEQUENCE [LARGE SCALE GENOMIC DNA]</scope>
    <source>
        <strain evidence="2">BAFB</strain>
    </source>
</reference>
<dbReference type="STRING" id="1844.UG56_023165"/>
<organism evidence="2 3">
    <name type="scientific">Nocardioides luteus</name>
    <dbReference type="NCBI Taxonomy" id="1844"/>
    <lineage>
        <taxon>Bacteria</taxon>
        <taxon>Bacillati</taxon>
        <taxon>Actinomycetota</taxon>
        <taxon>Actinomycetes</taxon>
        <taxon>Propionibacteriales</taxon>
        <taxon>Nocardioidaceae</taxon>
        <taxon>Nocardioides</taxon>
    </lineage>
</organism>
<evidence type="ECO:0000313" key="3">
    <source>
        <dbReference type="Proteomes" id="UP000033772"/>
    </source>
</evidence>
<evidence type="ECO:0008006" key="4">
    <source>
        <dbReference type="Google" id="ProtNLM"/>
    </source>
</evidence>
<name>A0A1J4MYF8_9ACTN</name>
<dbReference type="Proteomes" id="UP000033772">
    <property type="component" value="Unassembled WGS sequence"/>
</dbReference>
<dbReference type="RefSeq" id="WP_045547537.1">
    <property type="nucleotide sequence ID" value="NZ_JZDQ02000040.1"/>
</dbReference>
<feature type="compositionally biased region" description="Basic and acidic residues" evidence="1">
    <location>
        <begin position="9"/>
        <end position="24"/>
    </location>
</feature>
<gene>
    <name evidence="2" type="ORF">UG56_023165</name>
</gene>
<feature type="region of interest" description="Disordered" evidence="1">
    <location>
        <begin position="1"/>
        <end position="36"/>
    </location>
</feature>
<sequence length="146" mass="15985">MAKSSTFTEEEKAAMKEAAAERRTAAKRGTGSKKAEADLADCLAKIEAMDENDRAIGETLHRIVTTHATDLAPKTWYGMPAYANADGKVVVFYKCAGKFKMRYAEVGFQEWANLDDGDIWPTVFAVTAMTPAVEERLTDLVTRAAS</sequence>
<dbReference type="EMBL" id="JZDQ02000040">
    <property type="protein sequence ID" value="OIJ24388.1"/>
    <property type="molecule type" value="Genomic_DNA"/>
</dbReference>
<protein>
    <recommendedName>
        <fullName evidence="4">YdhG-like domain-containing protein</fullName>
    </recommendedName>
</protein>